<reference evidence="1 2" key="1">
    <citation type="submission" date="2013-11" db="EMBL/GenBank/DDBJ databases">
        <title>The Genome Sequence of Phytophthora parasitica P10297.</title>
        <authorList>
            <consortium name="The Broad Institute Genomics Platform"/>
            <person name="Russ C."/>
            <person name="Tyler B."/>
            <person name="Panabieres F."/>
            <person name="Shan W."/>
            <person name="Tripathy S."/>
            <person name="Grunwald N."/>
            <person name="Machado M."/>
            <person name="Johnson C.S."/>
            <person name="Walker B."/>
            <person name="Young S.K."/>
            <person name="Zeng Q."/>
            <person name="Gargeya S."/>
            <person name="Fitzgerald M."/>
            <person name="Haas B."/>
            <person name="Abouelleil A."/>
            <person name="Allen A.W."/>
            <person name="Alvarado L."/>
            <person name="Arachchi H.M."/>
            <person name="Berlin A.M."/>
            <person name="Chapman S.B."/>
            <person name="Gainer-Dewar J."/>
            <person name="Goldberg J."/>
            <person name="Griggs A."/>
            <person name="Gujja S."/>
            <person name="Hansen M."/>
            <person name="Howarth C."/>
            <person name="Imamovic A."/>
            <person name="Ireland A."/>
            <person name="Larimer J."/>
            <person name="McCowan C."/>
            <person name="Murphy C."/>
            <person name="Pearson M."/>
            <person name="Poon T.W."/>
            <person name="Priest M."/>
            <person name="Roberts A."/>
            <person name="Saif S."/>
            <person name="Shea T."/>
            <person name="Sisk P."/>
            <person name="Sykes S."/>
            <person name="Wortman J."/>
            <person name="Nusbaum C."/>
            <person name="Birren B."/>
        </authorList>
    </citation>
    <scope>NUCLEOTIDE SEQUENCE [LARGE SCALE GENOMIC DNA]</scope>
    <source>
        <strain evidence="1 2">P10297</strain>
    </source>
</reference>
<sequence>GTFTARLSSSMRCSLTNLRVCVPFNMFSFSDQTQHRRDLELRCTLSARCTTKPKTIDTCDAKRCRLLLSHGVCRFLRVDRSLVLTDFNGGNPIPSFPNRHINQAWSTSVLGNSNVSGKVCSFPSLGQK</sequence>
<evidence type="ECO:0000313" key="1">
    <source>
        <dbReference type="EMBL" id="ETP29408.1"/>
    </source>
</evidence>
<accession>W2Y436</accession>
<evidence type="ECO:0000313" key="2">
    <source>
        <dbReference type="Proteomes" id="UP000018948"/>
    </source>
</evidence>
<feature type="non-terminal residue" evidence="1">
    <location>
        <position position="1"/>
    </location>
</feature>
<comment type="caution">
    <text evidence="1">The sequence shown here is derived from an EMBL/GenBank/DDBJ whole genome shotgun (WGS) entry which is preliminary data.</text>
</comment>
<proteinExistence type="predicted"/>
<protein>
    <submittedName>
        <fullName evidence="1">Uncharacterized protein</fullName>
    </submittedName>
</protein>
<gene>
    <name evidence="1" type="ORF">F442_21434</name>
</gene>
<dbReference type="EMBL" id="ANIY01004444">
    <property type="protein sequence ID" value="ETP29408.1"/>
    <property type="molecule type" value="Genomic_DNA"/>
</dbReference>
<organism evidence="1 2">
    <name type="scientific">Phytophthora nicotianae P10297</name>
    <dbReference type="NCBI Taxonomy" id="1317064"/>
    <lineage>
        <taxon>Eukaryota</taxon>
        <taxon>Sar</taxon>
        <taxon>Stramenopiles</taxon>
        <taxon>Oomycota</taxon>
        <taxon>Peronosporomycetes</taxon>
        <taxon>Peronosporales</taxon>
        <taxon>Peronosporaceae</taxon>
        <taxon>Phytophthora</taxon>
    </lineage>
</organism>
<name>W2Y436_PHYNI</name>
<dbReference type="Proteomes" id="UP000018948">
    <property type="component" value="Unassembled WGS sequence"/>
</dbReference>
<dbReference type="AlphaFoldDB" id="W2Y436"/>